<feature type="signal peptide" evidence="13">
    <location>
        <begin position="1"/>
        <end position="36"/>
    </location>
</feature>
<evidence type="ECO:0000256" key="12">
    <source>
        <dbReference type="RuleBase" id="RU003357"/>
    </source>
</evidence>
<keyword evidence="8 12" id="KW-0798">TonB box</keyword>
<evidence type="ECO:0000256" key="1">
    <source>
        <dbReference type="ARBA" id="ARBA00004571"/>
    </source>
</evidence>
<evidence type="ECO:0000256" key="7">
    <source>
        <dbReference type="ARBA" id="ARBA00023065"/>
    </source>
</evidence>
<dbReference type="STRING" id="490188.SAMN04488068_0953"/>
<dbReference type="GO" id="GO:0009279">
    <property type="term" value="C:cell outer membrane"/>
    <property type="evidence" value="ECO:0007669"/>
    <property type="project" value="UniProtKB-SubCell"/>
</dbReference>
<evidence type="ECO:0000259" key="14">
    <source>
        <dbReference type="Pfam" id="PF00593"/>
    </source>
</evidence>
<keyword evidence="9 11" id="KW-0472">Membrane</keyword>
<evidence type="ECO:0000256" key="8">
    <source>
        <dbReference type="ARBA" id="ARBA00023077"/>
    </source>
</evidence>
<name>A0A1M5LKF8_9GAMM</name>
<keyword evidence="7" id="KW-0406">Ion transport</keyword>
<feature type="domain" description="TonB-dependent receptor-like beta-barrel" evidence="14">
    <location>
        <begin position="290"/>
        <end position="796"/>
    </location>
</feature>
<evidence type="ECO:0000313" key="16">
    <source>
        <dbReference type="EMBL" id="SHG65456.1"/>
    </source>
</evidence>
<gene>
    <name evidence="16" type="ORF">SAMN04488068_0953</name>
</gene>
<reference evidence="16 17" key="1">
    <citation type="submission" date="2016-11" db="EMBL/GenBank/DDBJ databases">
        <authorList>
            <person name="Jaros S."/>
            <person name="Januszkiewicz K."/>
            <person name="Wedrychowicz H."/>
        </authorList>
    </citation>
    <scope>NUCLEOTIDE SEQUENCE [LARGE SCALE GENOMIC DNA]</scope>
    <source>
        <strain evidence="16 17">CGMCC 1.7049</strain>
    </source>
</reference>
<dbReference type="GO" id="GO:0006826">
    <property type="term" value="P:iron ion transport"/>
    <property type="evidence" value="ECO:0007669"/>
    <property type="project" value="UniProtKB-KW"/>
</dbReference>
<evidence type="ECO:0000259" key="15">
    <source>
        <dbReference type="Pfam" id="PF07715"/>
    </source>
</evidence>
<dbReference type="InterPro" id="IPR000531">
    <property type="entry name" value="Beta-barrel_TonB"/>
</dbReference>
<evidence type="ECO:0000256" key="6">
    <source>
        <dbReference type="ARBA" id="ARBA00023004"/>
    </source>
</evidence>
<proteinExistence type="inferred from homology"/>
<accession>A0A1M5LKF8</accession>
<dbReference type="PROSITE" id="PS52016">
    <property type="entry name" value="TONB_DEPENDENT_REC_3"/>
    <property type="match status" value="1"/>
</dbReference>
<dbReference type="AlphaFoldDB" id="A0A1M5LKF8"/>
<dbReference type="InterPro" id="IPR012910">
    <property type="entry name" value="Plug_dom"/>
</dbReference>
<keyword evidence="10 11" id="KW-0998">Cell outer membrane</keyword>
<evidence type="ECO:0000256" key="2">
    <source>
        <dbReference type="ARBA" id="ARBA00022448"/>
    </source>
</evidence>
<dbReference type="InterPro" id="IPR036942">
    <property type="entry name" value="Beta-barrel_TonB_sf"/>
</dbReference>
<dbReference type="Pfam" id="PF07715">
    <property type="entry name" value="Plug"/>
    <property type="match status" value="1"/>
</dbReference>
<feature type="domain" description="TonB-dependent receptor plug" evidence="15">
    <location>
        <begin position="86"/>
        <end position="192"/>
    </location>
</feature>
<evidence type="ECO:0000256" key="9">
    <source>
        <dbReference type="ARBA" id="ARBA00023136"/>
    </source>
</evidence>
<keyword evidence="2 11" id="KW-0813">Transport</keyword>
<dbReference type="OrthoDB" id="7051185at2"/>
<keyword evidence="3 11" id="KW-1134">Transmembrane beta strand</keyword>
<keyword evidence="5 11" id="KW-0812">Transmembrane</keyword>
<comment type="subcellular location">
    <subcellularLocation>
        <location evidence="1 11">Cell outer membrane</location>
        <topology evidence="1 11">Multi-pass membrane protein</topology>
    </subcellularLocation>
</comment>
<dbReference type="Pfam" id="PF00593">
    <property type="entry name" value="TonB_dep_Rec_b-barrel"/>
    <property type="match status" value="1"/>
</dbReference>
<dbReference type="EMBL" id="FQWZ01000002">
    <property type="protein sequence ID" value="SHG65456.1"/>
    <property type="molecule type" value="Genomic_DNA"/>
</dbReference>
<evidence type="ECO:0000313" key="17">
    <source>
        <dbReference type="Proteomes" id="UP000199758"/>
    </source>
</evidence>
<keyword evidence="16" id="KW-0675">Receptor</keyword>
<dbReference type="Gene3D" id="2.40.170.20">
    <property type="entry name" value="TonB-dependent receptor, beta-barrel domain"/>
    <property type="match status" value="2"/>
</dbReference>
<keyword evidence="4" id="KW-0410">Iron transport</keyword>
<sequence>MICKPRRISQHATQATGSGRWRLMLFMLAVPGIASAADPAPSDAPPVLNVIPVEGAADAAPDPARESEPVALEEIFVTAQKSRQSLRQVPASVSTLSGESLRNSKILSAGDVNGYVPNTQLRVSPFAGELRIRGYGTSLSNVGFEPSVGLVIDDVYYGRSAFLSTLMYDVDRLEVIRGPQGALFGKNTVAGVVNITTVDADRVRTGDLTVFARRDGEILDARGGVSLPLGDALFSRLSGAVQQFDGLYYNTALDRPEADLQSYAGRAKLRFTELPGDAELRLAVSGGRQTGNGNLFQLSKASDATLALFRQYDPDVEANPYDRNLSSNVPSRVDVETQTASAAIEVPWTETAGFDTLTLTSVSAYARSDVRERTIDFDFSPLPVVRLDLVEPTPYTQFSQELRFNGLAPSLFGAFGRTEFVGGLYYLQSSLLSHDLAAVEDLGAAAAFVIAARSGSAAQGRPLGGALADSLASLLGRIVASPLDDALVTGQTNRERAELLLDQRQQAAAAYGQFTTYLTERFAGIVGWRLGVESKRAHLSSQAPDGAIFLPAILGQANFDTRRQRNETESSPKLGIKYDWTPAIASYLVWAKGYKGGGYNALPFNDQSLEYGPETANTYEAGLKTRLLDSTLDVNLAAFLTDFDDLQVSVFDGSSFNIQNAASARSQGFEADFRWLSPFPGTSVRGNAGYTDAYYRRYPNGPAPATADVDSVDLSGRTLASAPRWSASLIPQVSLPGASPAWGVQLQVEALYTSQRYLDVDLDPNTLQPETLMFNARASVGARDGAWSLSLFAANLSKERVLAQVTDEPVAPGNFGAVRQDRGRELYAALKLDF</sequence>
<feature type="chain" id="PRO_5012160642" evidence="13">
    <location>
        <begin position="37"/>
        <end position="834"/>
    </location>
</feature>
<keyword evidence="6" id="KW-0408">Iron</keyword>
<comment type="similarity">
    <text evidence="11 12">Belongs to the TonB-dependent receptor family.</text>
</comment>
<keyword evidence="17" id="KW-1185">Reference proteome</keyword>
<evidence type="ECO:0000256" key="11">
    <source>
        <dbReference type="PROSITE-ProRule" id="PRU01360"/>
    </source>
</evidence>
<dbReference type="InterPro" id="IPR039426">
    <property type="entry name" value="TonB-dep_rcpt-like"/>
</dbReference>
<protein>
    <submittedName>
        <fullName evidence="16">Outer membrane receptor proteins, mostly Fe transport</fullName>
    </submittedName>
</protein>
<dbReference type="Proteomes" id="UP000199758">
    <property type="component" value="Unassembled WGS sequence"/>
</dbReference>
<dbReference type="SUPFAM" id="SSF56935">
    <property type="entry name" value="Porins"/>
    <property type="match status" value="1"/>
</dbReference>
<organism evidence="16 17">
    <name type="scientific">Hydrocarboniphaga daqingensis</name>
    <dbReference type="NCBI Taxonomy" id="490188"/>
    <lineage>
        <taxon>Bacteria</taxon>
        <taxon>Pseudomonadati</taxon>
        <taxon>Pseudomonadota</taxon>
        <taxon>Gammaproteobacteria</taxon>
        <taxon>Nevskiales</taxon>
        <taxon>Nevskiaceae</taxon>
        <taxon>Hydrocarboniphaga</taxon>
    </lineage>
</organism>
<evidence type="ECO:0000256" key="10">
    <source>
        <dbReference type="ARBA" id="ARBA00023237"/>
    </source>
</evidence>
<evidence type="ECO:0000256" key="4">
    <source>
        <dbReference type="ARBA" id="ARBA00022496"/>
    </source>
</evidence>
<evidence type="ECO:0000256" key="3">
    <source>
        <dbReference type="ARBA" id="ARBA00022452"/>
    </source>
</evidence>
<keyword evidence="13" id="KW-0732">Signal</keyword>
<dbReference type="PANTHER" id="PTHR32552:SF81">
    <property type="entry name" value="TONB-DEPENDENT OUTER MEMBRANE RECEPTOR"/>
    <property type="match status" value="1"/>
</dbReference>
<evidence type="ECO:0000256" key="5">
    <source>
        <dbReference type="ARBA" id="ARBA00022692"/>
    </source>
</evidence>
<evidence type="ECO:0000256" key="13">
    <source>
        <dbReference type="SAM" id="SignalP"/>
    </source>
</evidence>
<dbReference type="PANTHER" id="PTHR32552">
    <property type="entry name" value="FERRICHROME IRON RECEPTOR-RELATED"/>
    <property type="match status" value="1"/>
</dbReference>